<dbReference type="InterPro" id="IPR001353">
    <property type="entry name" value="Proteasome_sua/b"/>
</dbReference>
<keyword evidence="12" id="KW-1185">Reference proteome</keyword>
<name>A0A833W054_9HYME</name>
<keyword evidence="6 8" id="KW-0647">Proteasome</keyword>
<comment type="function">
    <text evidence="1">The proteasome is a multicatalytic proteinase complex which is characterized by its ability to cleave peptides with Arg, Phe, Tyr, Leu, and Glu adjacent to the leaving group at neutral or slightly basic pH. The proteasome has an ATP-dependent proteolytic activity.</text>
</comment>
<dbReference type="PANTHER" id="PTHR11599">
    <property type="entry name" value="PROTEASOME SUBUNIT ALPHA/BETA"/>
    <property type="match status" value="1"/>
</dbReference>
<keyword evidence="5" id="KW-0963">Cytoplasm</keyword>
<comment type="caution">
    <text evidence="11">The sequence shown here is derived from an EMBL/GenBank/DDBJ whole genome shotgun (WGS) entry which is preliminary data.</text>
</comment>
<dbReference type="AlphaFoldDB" id="A0A833W054"/>
<evidence type="ECO:0000256" key="1">
    <source>
        <dbReference type="ARBA" id="ARBA00002000"/>
    </source>
</evidence>
<evidence type="ECO:0000256" key="5">
    <source>
        <dbReference type="ARBA" id="ARBA00022490"/>
    </source>
</evidence>
<reference evidence="11" key="1">
    <citation type="submission" date="2019-11" db="EMBL/GenBank/DDBJ databases">
        <title>The nuclear and mitochondrial genomes of Frieseomelitta varia - a highly eusocial stingless bee (Meliponini) with a permanently sterile worker caste.</title>
        <authorList>
            <person name="Freitas F.C.P."/>
            <person name="Lourenco A.P."/>
            <person name="Nunes F.M.F."/>
            <person name="Paschoal A.R."/>
            <person name="Abreu F.C.P."/>
            <person name="Barbin F.O."/>
            <person name="Bataglia L."/>
            <person name="Cardoso-Junior C.A.M."/>
            <person name="Cervoni M.S."/>
            <person name="Silva S.R."/>
            <person name="Dalarmi F."/>
            <person name="Del Lama M.A."/>
            <person name="Depintor T.S."/>
            <person name="Ferreira K.M."/>
            <person name="Goria P.S."/>
            <person name="Jaskot M.C."/>
            <person name="Lago D.C."/>
            <person name="Luna-Lucena D."/>
            <person name="Moda L.M."/>
            <person name="Nascimento L."/>
            <person name="Pedrino M."/>
            <person name="Rabico F.O."/>
            <person name="Sanches F.C."/>
            <person name="Santos D.E."/>
            <person name="Santos C.G."/>
            <person name="Vieira J."/>
            <person name="Lopes T.F."/>
            <person name="Barchuk A.R."/>
            <person name="Hartfelder K."/>
            <person name="Simoes Z.L.P."/>
            <person name="Bitondi M.M.G."/>
            <person name="Pinheiro D.G."/>
        </authorList>
    </citation>
    <scope>NUCLEOTIDE SEQUENCE</scope>
    <source>
        <strain evidence="11">USP_RPSP 00005682</strain>
        <tissue evidence="11">Whole individual</tissue>
    </source>
</reference>
<dbReference type="GO" id="GO:0005634">
    <property type="term" value="C:nucleus"/>
    <property type="evidence" value="ECO:0007669"/>
    <property type="project" value="UniProtKB-SubCell"/>
</dbReference>
<dbReference type="GO" id="GO:0006511">
    <property type="term" value="P:ubiquitin-dependent protein catabolic process"/>
    <property type="evidence" value="ECO:0007669"/>
    <property type="project" value="InterPro"/>
</dbReference>
<dbReference type="InterPro" id="IPR029055">
    <property type="entry name" value="Ntn_hydrolases_N"/>
</dbReference>
<comment type="similarity">
    <text evidence="8">Belongs to the peptidase T1A family.</text>
</comment>
<protein>
    <recommendedName>
        <fullName evidence="4">Proteasome subunit alpha type-1</fullName>
    </recommendedName>
</protein>
<proteinExistence type="inferred from homology"/>
<dbReference type="CDD" id="cd03749">
    <property type="entry name" value="proteasome_alpha_type_1"/>
    <property type="match status" value="1"/>
</dbReference>
<evidence type="ECO:0000256" key="6">
    <source>
        <dbReference type="ARBA" id="ARBA00022942"/>
    </source>
</evidence>
<dbReference type="Gene3D" id="3.60.20.10">
    <property type="entry name" value="Glutamine Phosphoribosylpyrophosphate, subunit 1, domain 1"/>
    <property type="match status" value="1"/>
</dbReference>
<evidence type="ECO:0000256" key="4">
    <source>
        <dbReference type="ARBA" id="ARBA00021331"/>
    </source>
</evidence>
<dbReference type="InterPro" id="IPR023332">
    <property type="entry name" value="Proteasome_alpha-type"/>
</dbReference>
<sequence>MVCILRNFFLLIAFRNQYDSDVTVWSPQGRLHQVEYAMEAVKLGSATVGLKNKTHAVLIALKRASSELSAHQKKIFPIDKHMGISISGLTADARMLSRYMRTECLNYKYSHDDLLPVSRLLASLGNKLQTCTQRYDRRPYGVGLLIAGYDDQGPHIYQTCPSSNYFDCKAMAIGARSQSARTYLEKHLNDLLTCNLDELIKHGLRALRDTLPNEVDLSVKNVPMCFLSLCNDKFINVFKLIYLFTHKNVSIAVVGKGTNFKIFDEDAISVYLSQIEDDKRSKLAEPDVEQDSKPPQPPPSDEGPQEPQVTVAMDTD</sequence>
<feature type="region of interest" description="Disordered" evidence="9">
    <location>
        <begin position="280"/>
        <end position="316"/>
    </location>
</feature>
<evidence type="ECO:0000259" key="10">
    <source>
        <dbReference type="PROSITE" id="PS00388"/>
    </source>
</evidence>
<comment type="subcellular location">
    <subcellularLocation>
        <location evidence="3">Cytoplasm</location>
    </subcellularLocation>
    <subcellularLocation>
        <location evidence="2">Nucleus</location>
    </subcellularLocation>
</comment>
<evidence type="ECO:0000256" key="3">
    <source>
        <dbReference type="ARBA" id="ARBA00004496"/>
    </source>
</evidence>
<dbReference type="Pfam" id="PF10584">
    <property type="entry name" value="Proteasome_A_N"/>
    <property type="match status" value="1"/>
</dbReference>
<evidence type="ECO:0000256" key="8">
    <source>
        <dbReference type="PROSITE-ProRule" id="PRU00808"/>
    </source>
</evidence>
<gene>
    <name evidence="11" type="ORF">E2986_02767</name>
</gene>
<dbReference type="FunFam" id="3.60.20.10:FF:000063">
    <property type="entry name" value="Proteasome subunit alpha type"/>
    <property type="match status" value="1"/>
</dbReference>
<evidence type="ECO:0000313" key="12">
    <source>
        <dbReference type="Proteomes" id="UP000655588"/>
    </source>
</evidence>
<accession>A0A833W054</accession>
<dbReference type="Pfam" id="PF00227">
    <property type="entry name" value="Proteasome"/>
    <property type="match status" value="1"/>
</dbReference>
<dbReference type="InterPro" id="IPR050115">
    <property type="entry name" value="Proteasome_alpha"/>
</dbReference>
<evidence type="ECO:0000256" key="2">
    <source>
        <dbReference type="ARBA" id="ARBA00004123"/>
    </source>
</evidence>
<dbReference type="PROSITE" id="PS00388">
    <property type="entry name" value="PROTEASOME_ALPHA_1"/>
    <property type="match status" value="1"/>
</dbReference>
<dbReference type="GO" id="GO:0019773">
    <property type="term" value="C:proteasome core complex, alpha-subunit complex"/>
    <property type="evidence" value="ECO:0007669"/>
    <property type="project" value="UniProtKB-UniRule"/>
</dbReference>
<evidence type="ECO:0000313" key="11">
    <source>
        <dbReference type="EMBL" id="KAF3427184.1"/>
    </source>
</evidence>
<dbReference type="PROSITE" id="PS51475">
    <property type="entry name" value="PROTEASOME_ALPHA_2"/>
    <property type="match status" value="1"/>
</dbReference>
<keyword evidence="7" id="KW-0539">Nucleus</keyword>
<dbReference type="InterPro" id="IPR035144">
    <property type="entry name" value="Proteasome_alpha1"/>
</dbReference>
<organism evidence="11 12">
    <name type="scientific">Frieseomelitta varia</name>
    <dbReference type="NCBI Taxonomy" id="561572"/>
    <lineage>
        <taxon>Eukaryota</taxon>
        <taxon>Metazoa</taxon>
        <taxon>Ecdysozoa</taxon>
        <taxon>Arthropoda</taxon>
        <taxon>Hexapoda</taxon>
        <taxon>Insecta</taxon>
        <taxon>Pterygota</taxon>
        <taxon>Neoptera</taxon>
        <taxon>Endopterygota</taxon>
        <taxon>Hymenoptera</taxon>
        <taxon>Apocrita</taxon>
        <taxon>Aculeata</taxon>
        <taxon>Apoidea</taxon>
        <taxon>Anthophila</taxon>
        <taxon>Apidae</taxon>
        <taxon>Frieseomelitta</taxon>
    </lineage>
</organism>
<dbReference type="EMBL" id="WNWW01000271">
    <property type="protein sequence ID" value="KAF3427184.1"/>
    <property type="molecule type" value="Genomic_DNA"/>
</dbReference>
<dbReference type="SUPFAM" id="SSF56235">
    <property type="entry name" value="N-terminal nucleophile aminohydrolases (Ntn hydrolases)"/>
    <property type="match status" value="1"/>
</dbReference>
<dbReference type="SMART" id="SM00948">
    <property type="entry name" value="Proteasome_A_N"/>
    <property type="match status" value="1"/>
</dbReference>
<feature type="domain" description="Proteasome alpha-type subunits" evidence="10">
    <location>
        <begin position="18"/>
        <end position="40"/>
    </location>
</feature>
<evidence type="ECO:0000256" key="7">
    <source>
        <dbReference type="ARBA" id="ARBA00023242"/>
    </source>
</evidence>
<evidence type="ECO:0000256" key="9">
    <source>
        <dbReference type="SAM" id="MobiDB-lite"/>
    </source>
</evidence>
<dbReference type="Proteomes" id="UP000655588">
    <property type="component" value="Unassembled WGS sequence"/>
</dbReference>
<dbReference type="InterPro" id="IPR000426">
    <property type="entry name" value="Proteasome_asu_N"/>
</dbReference>
<dbReference type="GO" id="GO:0005737">
    <property type="term" value="C:cytoplasm"/>
    <property type="evidence" value="ECO:0007669"/>
    <property type="project" value="UniProtKB-SubCell"/>
</dbReference>